<accession>A0A067MES2</accession>
<evidence type="ECO:0000256" key="1">
    <source>
        <dbReference type="SAM" id="MobiDB-lite"/>
    </source>
</evidence>
<evidence type="ECO:0000256" key="2">
    <source>
        <dbReference type="SAM" id="Phobius"/>
    </source>
</evidence>
<dbReference type="Proteomes" id="UP000027195">
    <property type="component" value="Unassembled WGS sequence"/>
</dbReference>
<evidence type="ECO:0000313" key="3">
    <source>
        <dbReference type="EMBL" id="KDQ14054.1"/>
    </source>
</evidence>
<protein>
    <submittedName>
        <fullName evidence="3">Uncharacterized protein</fullName>
    </submittedName>
</protein>
<keyword evidence="2" id="KW-0812">Transmembrane</keyword>
<reference evidence="4" key="1">
    <citation type="journal article" date="2014" name="Proc. Natl. Acad. Sci. U.S.A.">
        <title>Extensive sampling of basidiomycete genomes demonstrates inadequacy of the white-rot/brown-rot paradigm for wood decay fungi.</title>
        <authorList>
            <person name="Riley R."/>
            <person name="Salamov A.A."/>
            <person name="Brown D.W."/>
            <person name="Nagy L.G."/>
            <person name="Floudas D."/>
            <person name="Held B.W."/>
            <person name="Levasseur A."/>
            <person name="Lombard V."/>
            <person name="Morin E."/>
            <person name="Otillar R."/>
            <person name="Lindquist E.A."/>
            <person name="Sun H."/>
            <person name="LaButti K.M."/>
            <person name="Schmutz J."/>
            <person name="Jabbour D."/>
            <person name="Luo H."/>
            <person name="Baker S.E."/>
            <person name="Pisabarro A.G."/>
            <person name="Walton J.D."/>
            <person name="Blanchette R.A."/>
            <person name="Henrissat B."/>
            <person name="Martin F."/>
            <person name="Cullen D."/>
            <person name="Hibbett D.S."/>
            <person name="Grigoriev I.V."/>
        </authorList>
    </citation>
    <scope>NUCLEOTIDE SEQUENCE [LARGE SCALE GENOMIC DNA]</scope>
    <source>
        <strain evidence="4">FD-172 SS1</strain>
    </source>
</reference>
<gene>
    <name evidence="3" type="ORF">BOTBODRAFT_358416</name>
</gene>
<feature type="compositionally biased region" description="Gly residues" evidence="1">
    <location>
        <begin position="65"/>
        <end position="83"/>
    </location>
</feature>
<dbReference type="AlphaFoldDB" id="A0A067MES2"/>
<dbReference type="EMBL" id="KL198040">
    <property type="protein sequence ID" value="KDQ14054.1"/>
    <property type="molecule type" value="Genomic_DNA"/>
</dbReference>
<feature type="region of interest" description="Disordered" evidence="1">
    <location>
        <begin position="65"/>
        <end position="87"/>
    </location>
</feature>
<dbReference type="InParanoid" id="A0A067MES2"/>
<name>A0A067MES2_BOTB1</name>
<proteinExistence type="predicted"/>
<evidence type="ECO:0000313" key="4">
    <source>
        <dbReference type="Proteomes" id="UP000027195"/>
    </source>
</evidence>
<keyword evidence="4" id="KW-1185">Reference proteome</keyword>
<organism evidence="3 4">
    <name type="scientific">Botryobasidium botryosum (strain FD-172 SS1)</name>
    <dbReference type="NCBI Taxonomy" id="930990"/>
    <lineage>
        <taxon>Eukaryota</taxon>
        <taxon>Fungi</taxon>
        <taxon>Dikarya</taxon>
        <taxon>Basidiomycota</taxon>
        <taxon>Agaricomycotina</taxon>
        <taxon>Agaricomycetes</taxon>
        <taxon>Cantharellales</taxon>
        <taxon>Botryobasidiaceae</taxon>
        <taxon>Botryobasidium</taxon>
    </lineage>
</organism>
<keyword evidence="2" id="KW-0472">Membrane</keyword>
<keyword evidence="2" id="KW-1133">Transmembrane helix</keyword>
<feature type="transmembrane region" description="Helical" evidence="2">
    <location>
        <begin position="12"/>
        <end position="31"/>
    </location>
</feature>
<dbReference type="HOGENOM" id="CLU_879954_0_0_1"/>
<sequence length="316" mass="32864">MVVMGLRWRGMLLLVLMVMVVGGVGIVAHLAGVVGGPGVGGAGAGGGGGRWGILLDERGRKGGRGVVGAQGEGGHGEGEGVGVRGRELGVVGGDGEREVRGGRERGRGVCAGGRRAVVVVLVVGGLAGGRAVRVVVVVVSARAAAVGHPSDSSGRSRSRCCGWTWLQRRVLDFPPFVLLPPDPPKKHAASLAFRGFSSASAPLVPRALVSGNCSSQRHQQRPPLCTYDDEPAAATNIINVNIAGRGPSSSFARCCFRTSGLGILRITIYDTYMYPHDHYHLHNKEKRPSALFPSRSGLPPSFILISSIVPIDPQNG</sequence>